<dbReference type="PROSITE" id="PS50280">
    <property type="entry name" value="SET"/>
    <property type="match status" value="1"/>
</dbReference>
<evidence type="ECO:0000313" key="3">
    <source>
        <dbReference type="Proteomes" id="UP000799772"/>
    </source>
</evidence>
<protein>
    <submittedName>
        <fullName evidence="2">SET domain-containing protein</fullName>
    </submittedName>
</protein>
<dbReference type="EMBL" id="ML978139">
    <property type="protein sequence ID" value="KAF2093305.1"/>
    <property type="molecule type" value="Genomic_DNA"/>
</dbReference>
<dbReference type="InterPro" id="IPR046341">
    <property type="entry name" value="SET_dom_sf"/>
</dbReference>
<organism evidence="2 3">
    <name type="scientific">Rhizodiscina lignyota</name>
    <dbReference type="NCBI Taxonomy" id="1504668"/>
    <lineage>
        <taxon>Eukaryota</taxon>
        <taxon>Fungi</taxon>
        <taxon>Dikarya</taxon>
        <taxon>Ascomycota</taxon>
        <taxon>Pezizomycotina</taxon>
        <taxon>Dothideomycetes</taxon>
        <taxon>Pleosporomycetidae</taxon>
        <taxon>Aulographales</taxon>
        <taxon>Rhizodiscinaceae</taxon>
        <taxon>Rhizodiscina</taxon>
    </lineage>
</organism>
<sequence>MLEFCVYTNINFRCGQGISVVTTPPIAATIAASAAFANRDDCGRMSPDNAYEEVQLPGRGNGLIANRPIQQSELIMLDSPIFVFNENAYEDLEDDPRRQLIWRGIDQLPAATKSLTLGMGKSAGGDAIEDIMQTNAFTQFFGDDNVKHETLLREAALLNHDCRPNVLYRFDTDSLTHHGHALHKIEPGEELLHTYIDTEMPYEQRQEVLLKNWGFSCKCSLCSQDEFRLLASNTRLSRLQELKQKLVTPDSAREMLSLYDKEGLIAPKFRVWEAAAYAHNEVGEKRNAVKYARIVHEYAMWLLGPENEQTKFWEVFIKHPEAHGSWKARLR</sequence>
<dbReference type="Proteomes" id="UP000799772">
    <property type="component" value="Unassembled WGS sequence"/>
</dbReference>
<name>A0A9P4I1L6_9PEZI</name>
<proteinExistence type="predicted"/>
<evidence type="ECO:0000313" key="2">
    <source>
        <dbReference type="EMBL" id="KAF2093305.1"/>
    </source>
</evidence>
<dbReference type="OrthoDB" id="1028014at2759"/>
<comment type="caution">
    <text evidence="2">The sequence shown here is derived from an EMBL/GenBank/DDBJ whole genome shotgun (WGS) entry which is preliminary data.</text>
</comment>
<dbReference type="CDD" id="cd20071">
    <property type="entry name" value="SET_SMYD"/>
    <property type="match status" value="1"/>
</dbReference>
<dbReference type="InterPro" id="IPR001214">
    <property type="entry name" value="SET_dom"/>
</dbReference>
<keyword evidence="3" id="KW-1185">Reference proteome</keyword>
<gene>
    <name evidence="2" type="ORF">NA57DRAFT_48556</name>
</gene>
<dbReference type="PANTHER" id="PTHR47332:SF6">
    <property type="entry name" value="SET DOMAIN-CONTAINING PROTEIN"/>
    <property type="match status" value="1"/>
</dbReference>
<dbReference type="InterPro" id="IPR053185">
    <property type="entry name" value="SET_domain_protein"/>
</dbReference>
<dbReference type="Pfam" id="PF00856">
    <property type="entry name" value="SET"/>
    <property type="match status" value="1"/>
</dbReference>
<dbReference type="SUPFAM" id="SSF82199">
    <property type="entry name" value="SET domain"/>
    <property type="match status" value="1"/>
</dbReference>
<feature type="domain" description="SET" evidence="1">
    <location>
        <begin position="49"/>
        <end position="196"/>
    </location>
</feature>
<dbReference type="PANTHER" id="PTHR47332">
    <property type="entry name" value="SET DOMAIN-CONTAINING PROTEIN 5"/>
    <property type="match status" value="1"/>
</dbReference>
<dbReference type="AlphaFoldDB" id="A0A9P4I1L6"/>
<dbReference type="Gene3D" id="2.170.270.10">
    <property type="entry name" value="SET domain"/>
    <property type="match status" value="1"/>
</dbReference>
<accession>A0A9P4I1L6</accession>
<evidence type="ECO:0000259" key="1">
    <source>
        <dbReference type="PROSITE" id="PS50280"/>
    </source>
</evidence>
<reference evidence="2" key="1">
    <citation type="journal article" date="2020" name="Stud. Mycol.">
        <title>101 Dothideomycetes genomes: a test case for predicting lifestyles and emergence of pathogens.</title>
        <authorList>
            <person name="Haridas S."/>
            <person name="Albert R."/>
            <person name="Binder M."/>
            <person name="Bloem J."/>
            <person name="Labutti K."/>
            <person name="Salamov A."/>
            <person name="Andreopoulos B."/>
            <person name="Baker S."/>
            <person name="Barry K."/>
            <person name="Bills G."/>
            <person name="Bluhm B."/>
            <person name="Cannon C."/>
            <person name="Castanera R."/>
            <person name="Culley D."/>
            <person name="Daum C."/>
            <person name="Ezra D."/>
            <person name="Gonzalez J."/>
            <person name="Henrissat B."/>
            <person name="Kuo A."/>
            <person name="Liang C."/>
            <person name="Lipzen A."/>
            <person name="Lutzoni F."/>
            <person name="Magnuson J."/>
            <person name="Mondo S."/>
            <person name="Nolan M."/>
            <person name="Ohm R."/>
            <person name="Pangilinan J."/>
            <person name="Park H.-J."/>
            <person name="Ramirez L."/>
            <person name="Alfaro M."/>
            <person name="Sun H."/>
            <person name="Tritt A."/>
            <person name="Yoshinaga Y."/>
            <person name="Zwiers L.-H."/>
            <person name="Turgeon B."/>
            <person name="Goodwin S."/>
            <person name="Spatafora J."/>
            <person name="Crous P."/>
            <person name="Grigoriev I."/>
        </authorList>
    </citation>
    <scope>NUCLEOTIDE SEQUENCE</scope>
    <source>
        <strain evidence="2">CBS 133067</strain>
    </source>
</reference>